<evidence type="ECO:0000313" key="2">
    <source>
        <dbReference type="EMBL" id="BCJ63712.1"/>
    </source>
</evidence>
<evidence type="ECO:0000259" key="1">
    <source>
        <dbReference type="PROSITE" id="PS50943"/>
    </source>
</evidence>
<keyword evidence="3" id="KW-1185">Reference proteome</keyword>
<dbReference type="Pfam" id="PF13560">
    <property type="entry name" value="HTH_31"/>
    <property type="match status" value="1"/>
</dbReference>
<protein>
    <submittedName>
        <fullName evidence="2">Transcriptional regulator</fullName>
    </submittedName>
</protein>
<dbReference type="Pfam" id="PF19054">
    <property type="entry name" value="DUF5753"/>
    <property type="match status" value="1"/>
</dbReference>
<dbReference type="PROSITE" id="PS50943">
    <property type="entry name" value="HTH_CROC1"/>
    <property type="match status" value="1"/>
</dbReference>
<sequence>MPFKEPVKKTLRAQWLGIQLRDLRVERGMTLQEAASFLRYDYSSLGRFERAELPFKHDDVVALLDLYGVFDAQDRARLRQLCTETWRSDQWDVDFSDAVYDSTFVDYLWLEEQATTIRLYDTAMLHVLLQTRAYAEASVRLVEGPKVRPERVARWVDRRMERQRVVEAGRTRLSVVVDEAVLRRPFGDARVMREQLTQLTRLARERDVEIRVLPPDATLRPQVFGAFTLFEMPDPYPEVAYLENLAGRFYLEAPRSQRFAYAYDQLCEAALDPAESAKLIAATAHDWS</sequence>
<dbReference type="Proteomes" id="UP000680866">
    <property type="component" value="Chromosome"/>
</dbReference>
<accession>A0A810MRZ4</accession>
<feature type="domain" description="HTH cro/C1-type" evidence="1">
    <location>
        <begin position="20"/>
        <end position="75"/>
    </location>
</feature>
<name>A0A810MRZ4_9ACTN</name>
<dbReference type="Gene3D" id="1.10.260.40">
    <property type="entry name" value="lambda repressor-like DNA-binding domains"/>
    <property type="match status" value="1"/>
</dbReference>
<dbReference type="RefSeq" id="WP_357513488.1">
    <property type="nucleotide sequence ID" value="NZ_JBFAIZ010000006.1"/>
</dbReference>
<dbReference type="CDD" id="cd00093">
    <property type="entry name" value="HTH_XRE"/>
    <property type="match status" value="1"/>
</dbReference>
<evidence type="ECO:0000313" key="3">
    <source>
        <dbReference type="Proteomes" id="UP000680866"/>
    </source>
</evidence>
<dbReference type="AlphaFoldDB" id="A0A810MRZ4"/>
<dbReference type="InterPro" id="IPR001387">
    <property type="entry name" value="Cro/C1-type_HTH"/>
</dbReference>
<dbReference type="EMBL" id="AP023359">
    <property type="protein sequence ID" value="BCJ63712.1"/>
    <property type="molecule type" value="Genomic_DNA"/>
</dbReference>
<organism evidence="2 3">
    <name type="scientific">Polymorphospora rubra</name>
    <dbReference type="NCBI Taxonomy" id="338584"/>
    <lineage>
        <taxon>Bacteria</taxon>
        <taxon>Bacillati</taxon>
        <taxon>Actinomycetota</taxon>
        <taxon>Actinomycetes</taxon>
        <taxon>Micromonosporales</taxon>
        <taxon>Micromonosporaceae</taxon>
        <taxon>Polymorphospora</taxon>
    </lineage>
</organism>
<dbReference type="InterPro" id="IPR010982">
    <property type="entry name" value="Lambda_DNA-bd_dom_sf"/>
</dbReference>
<dbReference type="KEGG" id="pry:Prubr_07330"/>
<dbReference type="SUPFAM" id="SSF47413">
    <property type="entry name" value="lambda repressor-like DNA-binding domains"/>
    <property type="match status" value="1"/>
</dbReference>
<proteinExistence type="predicted"/>
<dbReference type="GO" id="GO:0003677">
    <property type="term" value="F:DNA binding"/>
    <property type="evidence" value="ECO:0007669"/>
    <property type="project" value="InterPro"/>
</dbReference>
<reference evidence="2" key="1">
    <citation type="submission" date="2020-08" db="EMBL/GenBank/DDBJ databases">
        <title>Whole genome shotgun sequence of Polymorphospora rubra NBRC 101157.</title>
        <authorList>
            <person name="Komaki H."/>
            <person name="Tamura T."/>
        </authorList>
    </citation>
    <scope>NUCLEOTIDE SEQUENCE</scope>
    <source>
        <strain evidence="2">NBRC 101157</strain>
    </source>
</reference>
<dbReference type="SMART" id="SM00530">
    <property type="entry name" value="HTH_XRE"/>
    <property type="match status" value="1"/>
</dbReference>
<gene>
    <name evidence="2" type="ORF">Prubr_07330</name>
</gene>
<dbReference type="InterPro" id="IPR043917">
    <property type="entry name" value="DUF5753"/>
</dbReference>